<protein>
    <submittedName>
        <fullName evidence="7">Sporulation integral membrane protein YtvI</fullName>
    </submittedName>
</protein>
<dbReference type="RefSeq" id="WP_160912996.1">
    <property type="nucleotide sequence ID" value="NZ_WMFA01000002.1"/>
</dbReference>
<evidence type="ECO:0000256" key="3">
    <source>
        <dbReference type="ARBA" id="ARBA00022692"/>
    </source>
</evidence>
<feature type="transmembrane region" description="Helical" evidence="6">
    <location>
        <begin position="311"/>
        <end position="337"/>
    </location>
</feature>
<dbReference type="EMBL" id="WMFA01000002">
    <property type="protein sequence ID" value="MYL70842.1"/>
    <property type="molecule type" value="Genomic_DNA"/>
</dbReference>
<reference evidence="7 8" key="1">
    <citation type="submission" date="2019-11" db="EMBL/GenBank/DDBJ databases">
        <title>Genome sequences of 17 halophilic strains isolated from different environments.</title>
        <authorList>
            <person name="Furrow R.E."/>
        </authorList>
    </citation>
    <scope>NUCLEOTIDE SEQUENCE [LARGE SCALE GENOMIC DNA]</scope>
    <source>
        <strain evidence="7 8">SL-4</strain>
    </source>
</reference>
<feature type="transmembrane region" description="Helical" evidence="6">
    <location>
        <begin position="159"/>
        <end position="178"/>
    </location>
</feature>
<evidence type="ECO:0000256" key="4">
    <source>
        <dbReference type="ARBA" id="ARBA00022989"/>
    </source>
</evidence>
<comment type="similarity">
    <text evidence="2">Belongs to the autoinducer-2 exporter (AI-2E) (TC 2.A.86) family.</text>
</comment>
<evidence type="ECO:0000256" key="6">
    <source>
        <dbReference type="SAM" id="Phobius"/>
    </source>
</evidence>
<dbReference type="OrthoDB" id="9774361at2"/>
<evidence type="ECO:0000256" key="2">
    <source>
        <dbReference type="ARBA" id="ARBA00009773"/>
    </source>
</evidence>
<evidence type="ECO:0000256" key="1">
    <source>
        <dbReference type="ARBA" id="ARBA00004141"/>
    </source>
</evidence>
<keyword evidence="4 6" id="KW-1133">Transmembrane helix</keyword>
<dbReference type="GO" id="GO:0016020">
    <property type="term" value="C:membrane"/>
    <property type="evidence" value="ECO:0007669"/>
    <property type="project" value="UniProtKB-SubCell"/>
</dbReference>
<name>A0A845F933_9BACI</name>
<evidence type="ECO:0000313" key="8">
    <source>
        <dbReference type="Proteomes" id="UP000450457"/>
    </source>
</evidence>
<dbReference type="GO" id="GO:0055085">
    <property type="term" value="P:transmembrane transport"/>
    <property type="evidence" value="ECO:0007669"/>
    <property type="project" value="TreeGrafter"/>
</dbReference>
<comment type="subcellular location">
    <subcellularLocation>
        <location evidence="1">Membrane</location>
        <topology evidence="1">Multi-pass membrane protein</topology>
    </subcellularLocation>
</comment>
<organism evidence="7 8">
    <name type="scientific">Halobacillus litoralis</name>
    <dbReference type="NCBI Taxonomy" id="45668"/>
    <lineage>
        <taxon>Bacteria</taxon>
        <taxon>Bacillati</taxon>
        <taxon>Bacillota</taxon>
        <taxon>Bacilli</taxon>
        <taxon>Bacillales</taxon>
        <taxon>Bacillaceae</taxon>
        <taxon>Halobacillus</taxon>
    </lineage>
</organism>
<feature type="transmembrane region" description="Helical" evidence="6">
    <location>
        <begin position="9"/>
        <end position="27"/>
    </location>
</feature>
<dbReference type="PANTHER" id="PTHR21716">
    <property type="entry name" value="TRANSMEMBRANE PROTEIN"/>
    <property type="match status" value="1"/>
</dbReference>
<feature type="transmembrane region" description="Helical" evidence="6">
    <location>
        <begin position="241"/>
        <end position="262"/>
    </location>
</feature>
<keyword evidence="3 6" id="KW-0812">Transmembrane</keyword>
<evidence type="ECO:0000256" key="5">
    <source>
        <dbReference type="ARBA" id="ARBA00023136"/>
    </source>
</evidence>
<dbReference type="Pfam" id="PF01594">
    <property type="entry name" value="AI-2E_transport"/>
    <property type="match status" value="1"/>
</dbReference>
<dbReference type="GeneID" id="78006983"/>
<dbReference type="PANTHER" id="PTHR21716:SF68">
    <property type="entry name" value="TRANSPORT PROTEIN YTVI-RELATED"/>
    <property type="match status" value="1"/>
</dbReference>
<feature type="transmembrane region" description="Helical" evidence="6">
    <location>
        <begin position="208"/>
        <end position="235"/>
    </location>
</feature>
<dbReference type="AlphaFoldDB" id="A0A845F933"/>
<gene>
    <name evidence="7" type="primary">ytvI</name>
    <name evidence="7" type="ORF">GLW00_08265</name>
</gene>
<dbReference type="InterPro" id="IPR014227">
    <property type="entry name" value="YtvI-like"/>
</dbReference>
<feature type="transmembrane region" description="Helical" evidence="6">
    <location>
        <begin position="62"/>
        <end position="81"/>
    </location>
</feature>
<accession>A0A845F933</accession>
<keyword evidence="5 6" id="KW-0472">Membrane</keyword>
<dbReference type="NCBIfam" id="TIGR02872">
    <property type="entry name" value="spore_ytvI"/>
    <property type="match status" value="1"/>
</dbReference>
<dbReference type="Proteomes" id="UP000450457">
    <property type="component" value="Unassembled WGS sequence"/>
</dbReference>
<sequence length="352" mass="39440">MFRYLSKKQWILILISALLIIAGYFILPVSIPLILAFVTALFLNPAVRFFQFKFRINRKMSVTIVFLLFLVFLGLLGTFAVTRAVTQIVQLADNAPQYINQINNVLLDWEKHMASFSQSMPKEFVDKVTTEMMNAIDRTTTAISEKLQLSNIAAAAAKIPELLVSFLVYLIALFLFMLELPRLRDKMHDQFTEATSEKVKFMNARLSYVVFGFLKAQFLVSIVIFVVSLIGLLWIAPDVALIMSLIIWAIDFIPIIGSIVILGPWSVYMLIVGDIAIGTKLGLLAIVLLAIRRTVEPKVMGRHIGLSPLATLIAMYLGLQLIGLLGFILGPLVVIAFNSAKEAGIIRWNYKL</sequence>
<proteinExistence type="inferred from homology"/>
<feature type="transmembrane region" description="Helical" evidence="6">
    <location>
        <begin position="269"/>
        <end position="291"/>
    </location>
</feature>
<comment type="caution">
    <text evidence="7">The sequence shown here is derived from an EMBL/GenBank/DDBJ whole genome shotgun (WGS) entry which is preliminary data.</text>
</comment>
<dbReference type="InterPro" id="IPR002549">
    <property type="entry name" value="AI-2E-like"/>
</dbReference>
<evidence type="ECO:0000313" key="7">
    <source>
        <dbReference type="EMBL" id="MYL70842.1"/>
    </source>
</evidence>